<evidence type="ECO:0000313" key="2">
    <source>
        <dbReference type="EMBL" id="OYS70523.1"/>
    </source>
</evidence>
<organism evidence="2 3">
    <name type="scientific">Limosilactobacillus reuteri</name>
    <name type="common">Lactobacillus reuteri</name>
    <dbReference type="NCBI Taxonomy" id="1598"/>
    <lineage>
        <taxon>Bacteria</taxon>
        <taxon>Bacillati</taxon>
        <taxon>Bacillota</taxon>
        <taxon>Bacilli</taxon>
        <taxon>Lactobacillales</taxon>
        <taxon>Lactobacillaceae</taxon>
        <taxon>Limosilactobacillus</taxon>
    </lineage>
</organism>
<proteinExistence type="predicted"/>
<gene>
    <name evidence="2" type="ORF">CBF96_02180</name>
</gene>
<keyword evidence="1" id="KW-1133">Transmembrane helix</keyword>
<keyword evidence="1" id="KW-0472">Membrane</keyword>
<reference evidence="2 3" key="2">
    <citation type="submission" date="2017-09" db="EMBL/GenBank/DDBJ databases">
        <title>Tripartite evolution among Lactobacillus johnsonii, Lactobacillus taiwanensis, Lactobacillus reuteri and their rodent host.</title>
        <authorList>
            <person name="Wang T."/>
            <person name="Knowles S."/>
            <person name="Cheng C."/>
        </authorList>
    </citation>
    <scope>NUCLEOTIDE SEQUENCE [LARGE SCALE GENOMIC DNA]</scope>
    <source>
        <strain evidence="2 3">114h</strain>
    </source>
</reference>
<sequence length="165" mass="19197">MLKFFLDYWTPIVSTISFFVSLYLLIIHWLQSRTHISFDEIHYLEFYEVETIFLITITNKSSKPIAITNASYGIQKLVRTSYRKFLGNNYFAYTSNFPVNIKPNETVEILMYLEPDFDDLTKENNHTLTLITSKKKVSTVISKPGSMTTPSQLAKLTSKVRKESF</sequence>
<feature type="transmembrane region" description="Helical" evidence="1">
    <location>
        <begin position="12"/>
        <end position="30"/>
    </location>
</feature>
<comment type="caution">
    <text evidence="2">The sequence shown here is derived from an EMBL/GenBank/DDBJ whole genome shotgun (WGS) entry which is preliminary data.</text>
</comment>
<reference evidence="3" key="1">
    <citation type="submission" date="2017-05" db="EMBL/GenBank/DDBJ databases">
        <authorList>
            <person name="Lin X.B."/>
            <person name="Stothard P."/>
            <person name="Tasseva G."/>
            <person name="Walter J."/>
        </authorList>
    </citation>
    <scope>NUCLEOTIDE SEQUENCE [LARGE SCALE GENOMIC DNA]</scope>
    <source>
        <strain evidence="3">114h</strain>
    </source>
</reference>
<dbReference type="Proteomes" id="UP000215747">
    <property type="component" value="Unassembled WGS sequence"/>
</dbReference>
<dbReference type="EMBL" id="NGPL01000015">
    <property type="protein sequence ID" value="OYS70523.1"/>
    <property type="molecule type" value="Genomic_DNA"/>
</dbReference>
<dbReference type="RefSeq" id="WP_094536686.1">
    <property type="nucleotide sequence ID" value="NZ_NGPL01000015.1"/>
</dbReference>
<evidence type="ECO:0000313" key="3">
    <source>
        <dbReference type="Proteomes" id="UP000215747"/>
    </source>
</evidence>
<evidence type="ECO:0000256" key="1">
    <source>
        <dbReference type="SAM" id="Phobius"/>
    </source>
</evidence>
<protein>
    <submittedName>
        <fullName evidence="2">Uncharacterized protein</fullName>
    </submittedName>
</protein>
<keyword evidence="1" id="KW-0812">Transmembrane</keyword>
<accession>A0A256SVV7</accession>
<name>A0A256SVV7_LIMRT</name>
<dbReference type="AlphaFoldDB" id="A0A256SVV7"/>